<keyword evidence="2" id="KW-0012">Acyltransferase</keyword>
<dbReference type="GO" id="GO:0016747">
    <property type="term" value="F:acyltransferase activity, transferring groups other than amino-acyl groups"/>
    <property type="evidence" value="ECO:0007669"/>
    <property type="project" value="InterPro"/>
</dbReference>
<reference evidence="5" key="1">
    <citation type="submission" date="2016-10" db="EMBL/GenBank/DDBJ databases">
        <authorList>
            <person name="Varghese N."/>
            <person name="Submissions S."/>
        </authorList>
    </citation>
    <scope>NUCLEOTIDE SEQUENCE [LARGE SCALE GENOMIC DNA]</scope>
    <source>
        <strain evidence="5">DSM 1565</strain>
    </source>
</reference>
<dbReference type="InterPro" id="IPR050832">
    <property type="entry name" value="Bact_Acetyltransf"/>
</dbReference>
<proteinExistence type="predicted"/>
<accession>A0A1I7NEP6</accession>
<gene>
    <name evidence="4" type="ORF">SAMN04488557_1853</name>
</gene>
<protein>
    <submittedName>
        <fullName evidence="4">Predicted N-acetyltransferase YhbS</fullName>
    </submittedName>
</protein>
<dbReference type="CDD" id="cd04301">
    <property type="entry name" value="NAT_SF"/>
    <property type="match status" value="1"/>
</dbReference>
<evidence type="ECO:0000256" key="1">
    <source>
        <dbReference type="ARBA" id="ARBA00022679"/>
    </source>
</evidence>
<evidence type="ECO:0000313" key="4">
    <source>
        <dbReference type="EMBL" id="SFV33142.1"/>
    </source>
</evidence>
<dbReference type="Pfam" id="PF00583">
    <property type="entry name" value="Acetyltransf_1"/>
    <property type="match status" value="1"/>
</dbReference>
<feature type="domain" description="N-acetyltransferase" evidence="3">
    <location>
        <begin position="1"/>
        <end position="146"/>
    </location>
</feature>
<dbReference type="InterPro" id="IPR016181">
    <property type="entry name" value="Acyl_CoA_acyltransferase"/>
</dbReference>
<dbReference type="STRING" id="51670.SAMN04488557_1853"/>
<dbReference type="AlphaFoldDB" id="A0A1I7NEP6"/>
<sequence>MRVATVGDLAEIVTCLELAFASFNEFEDSEDAPLPDDLESQIIEGSVRLICNGTQVLGYISFWPVAHQMFIDTLAVLPTHHRQGLGSKLLAFADMETLRLGFKAVTLFTKARMTGNSQFYQRRGYRETGRCDDDGFCRVFYTKTFQPR</sequence>
<evidence type="ECO:0000259" key="3">
    <source>
        <dbReference type="PROSITE" id="PS51186"/>
    </source>
</evidence>
<name>A0A1I7NEP6_9HYPH</name>
<dbReference type="InterPro" id="IPR000182">
    <property type="entry name" value="GNAT_dom"/>
</dbReference>
<organism evidence="4 5">
    <name type="scientific">Hyphomicrobium facile</name>
    <dbReference type="NCBI Taxonomy" id="51670"/>
    <lineage>
        <taxon>Bacteria</taxon>
        <taxon>Pseudomonadati</taxon>
        <taxon>Pseudomonadota</taxon>
        <taxon>Alphaproteobacteria</taxon>
        <taxon>Hyphomicrobiales</taxon>
        <taxon>Hyphomicrobiaceae</taxon>
        <taxon>Hyphomicrobium</taxon>
    </lineage>
</organism>
<dbReference type="SUPFAM" id="SSF55729">
    <property type="entry name" value="Acyl-CoA N-acyltransferases (Nat)"/>
    <property type="match status" value="1"/>
</dbReference>
<evidence type="ECO:0000313" key="5">
    <source>
        <dbReference type="Proteomes" id="UP000199423"/>
    </source>
</evidence>
<keyword evidence="1 4" id="KW-0808">Transferase</keyword>
<dbReference type="PANTHER" id="PTHR43877">
    <property type="entry name" value="AMINOALKYLPHOSPHONATE N-ACETYLTRANSFERASE-RELATED-RELATED"/>
    <property type="match status" value="1"/>
</dbReference>
<dbReference type="PROSITE" id="PS51186">
    <property type="entry name" value="GNAT"/>
    <property type="match status" value="1"/>
</dbReference>
<dbReference type="Proteomes" id="UP000199423">
    <property type="component" value="Unassembled WGS sequence"/>
</dbReference>
<dbReference type="EMBL" id="FPCH01000002">
    <property type="protein sequence ID" value="SFV33142.1"/>
    <property type="molecule type" value="Genomic_DNA"/>
</dbReference>
<dbReference type="Gene3D" id="3.40.630.30">
    <property type="match status" value="1"/>
</dbReference>
<keyword evidence="5" id="KW-1185">Reference proteome</keyword>
<evidence type="ECO:0000256" key="2">
    <source>
        <dbReference type="ARBA" id="ARBA00023315"/>
    </source>
</evidence>